<dbReference type="PANTHER" id="PTHR35936">
    <property type="entry name" value="MEMBRANE-BOUND LYTIC MUREIN TRANSGLYCOSYLASE F"/>
    <property type="match status" value="1"/>
</dbReference>
<dbReference type="InterPro" id="IPR001320">
    <property type="entry name" value="Iontro_rcpt_C"/>
</dbReference>
<feature type="signal peptide" evidence="3">
    <location>
        <begin position="1"/>
        <end position="24"/>
    </location>
</feature>
<dbReference type="EMBL" id="LGSI01000020">
    <property type="protein sequence ID" value="OCR26093.1"/>
    <property type="molecule type" value="Genomic_DNA"/>
</dbReference>
<evidence type="ECO:0000256" key="1">
    <source>
        <dbReference type="ARBA" id="ARBA00010333"/>
    </source>
</evidence>
<comment type="similarity">
    <text evidence="1">Belongs to the bacterial solute-binding protein 3 family.</text>
</comment>
<accession>A0A1C7Z8E1</accession>
<dbReference type="GO" id="GO:0015276">
    <property type="term" value="F:ligand-gated monoatomic ion channel activity"/>
    <property type="evidence" value="ECO:0007669"/>
    <property type="project" value="InterPro"/>
</dbReference>
<evidence type="ECO:0000259" key="4">
    <source>
        <dbReference type="SMART" id="SM00062"/>
    </source>
</evidence>
<dbReference type="RefSeq" id="WP_065832359.1">
    <property type="nucleotide sequence ID" value="NZ_LGSI01000020.1"/>
</dbReference>
<dbReference type="InterPro" id="IPR001638">
    <property type="entry name" value="Solute-binding_3/MltF_N"/>
</dbReference>
<evidence type="ECO:0000313" key="7">
    <source>
        <dbReference type="Proteomes" id="UP000093104"/>
    </source>
</evidence>
<keyword evidence="2 3" id="KW-0732">Signal</keyword>
<dbReference type="AlphaFoldDB" id="A0A1C7Z8E1"/>
<dbReference type="PATRIC" id="fig|317.243.peg.4225"/>
<feature type="domain" description="Solute-binding protein family 3/N-terminal" evidence="4">
    <location>
        <begin position="35"/>
        <end position="252"/>
    </location>
</feature>
<gene>
    <name evidence="6" type="ORF">AFK24_05985</name>
</gene>
<comment type="caution">
    <text evidence="6">The sequence shown here is derived from an EMBL/GenBank/DDBJ whole genome shotgun (WGS) entry which is preliminary data.</text>
</comment>
<sequence>MKVRNIVQMFAALSVLTFGTWANADEQLELIRPGKLLVATEGTFAPFSMRNAGGQLDGLEIRVMKEVARRLNLEYTPVLIKWDALLVGLAANQFDVISAAMDITPARQEQILFSDGWLESGGRVVTPPNSPIKSAADLKGKNVGVQVSTTFSAIAEEKGGVLKNYKAESDAIQDLINHNTDAVITDSISAAYLMKTVHLPIVMTDDYVSHIQKGFAFKLGKNNLVKAVNKALADMNADGTYAKLTLDLVGYDPAPKEPIRSIIK</sequence>
<dbReference type="CDD" id="cd13626">
    <property type="entry name" value="PBP2_Cystine_like"/>
    <property type="match status" value="1"/>
</dbReference>
<dbReference type="SMART" id="SM00062">
    <property type="entry name" value="PBPb"/>
    <property type="match status" value="1"/>
</dbReference>
<proteinExistence type="inferred from homology"/>
<feature type="chain" id="PRO_5008892261" evidence="3">
    <location>
        <begin position="25"/>
        <end position="264"/>
    </location>
</feature>
<dbReference type="SMART" id="SM00079">
    <property type="entry name" value="PBPe"/>
    <property type="match status" value="1"/>
</dbReference>
<evidence type="ECO:0000256" key="3">
    <source>
        <dbReference type="SAM" id="SignalP"/>
    </source>
</evidence>
<dbReference type="PANTHER" id="PTHR35936:SF19">
    <property type="entry name" value="AMINO-ACID-BINDING PROTEIN YXEM-RELATED"/>
    <property type="match status" value="1"/>
</dbReference>
<dbReference type="SUPFAM" id="SSF53850">
    <property type="entry name" value="Periplasmic binding protein-like II"/>
    <property type="match status" value="1"/>
</dbReference>
<feature type="domain" description="Ionotropic glutamate receptor C-terminal" evidence="5">
    <location>
        <begin position="35"/>
        <end position="251"/>
    </location>
</feature>
<evidence type="ECO:0000313" key="6">
    <source>
        <dbReference type="EMBL" id="OCR26093.1"/>
    </source>
</evidence>
<evidence type="ECO:0000256" key="2">
    <source>
        <dbReference type="ARBA" id="ARBA00022729"/>
    </source>
</evidence>
<dbReference type="Proteomes" id="UP000093104">
    <property type="component" value="Unassembled WGS sequence"/>
</dbReference>
<organism evidence="6 7">
    <name type="scientific">Pseudomonas syringae</name>
    <dbReference type="NCBI Taxonomy" id="317"/>
    <lineage>
        <taxon>Bacteria</taxon>
        <taxon>Pseudomonadati</taxon>
        <taxon>Pseudomonadota</taxon>
        <taxon>Gammaproteobacteria</taxon>
        <taxon>Pseudomonadales</taxon>
        <taxon>Pseudomonadaceae</taxon>
        <taxon>Pseudomonas</taxon>
    </lineage>
</organism>
<reference evidence="6 7" key="1">
    <citation type="submission" date="2015-07" db="EMBL/GenBank/DDBJ databases">
        <title>Draft genome sequence of a diazotrophic, plant growth-promoting rhizobacterium of the Pseudomonas syringae complex.</title>
        <authorList>
            <person name="Patten C.L."/>
            <person name="Jeong H."/>
        </authorList>
    </citation>
    <scope>NUCLEOTIDE SEQUENCE [LARGE SCALE GENOMIC DNA]</scope>
    <source>
        <strain evidence="6 7">GR12-2</strain>
    </source>
</reference>
<protein>
    <submittedName>
        <fullName evidence="6">Amino acid ABC transporter</fullName>
    </submittedName>
</protein>
<dbReference type="GO" id="GO:0016020">
    <property type="term" value="C:membrane"/>
    <property type="evidence" value="ECO:0007669"/>
    <property type="project" value="InterPro"/>
</dbReference>
<dbReference type="OrthoDB" id="8454826at2"/>
<dbReference type="Pfam" id="PF00497">
    <property type="entry name" value="SBP_bac_3"/>
    <property type="match status" value="1"/>
</dbReference>
<name>A0A1C7Z8E1_PSESX</name>
<dbReference type="Gene3D" id="3.40.190.10">
    <property type="entry name" value="Periplasmic binding protein-like II"/>
    <property type="match status" value="2"/>
</dbReference>
<evidence type="ECO:0000259" key="5">
    <source>
        <dbReference type="SMART" id="SM00079"/>
    </source>
</evidence>